<evidence type="ECO:0000313" key="2">
    <source>
        <dbReference type="EMBL" id="RWS03944.1"/>
    </source>
</evidence>
<gene>
    <name evidence="2" type="ORF">B4U79_02090</name>
    <name evidence="1" type="ORF">B4U79_05199</name>
    <name evidence="3" type="ORF">B4U79_11738</name>
    <name evidence="4" type="ORF">B4U79_12136</name>
</gene>
<proteinExistence type="predicted"/>
<evidence type="ECO:0000313" key="5">
    <source>
        <dbReference type="Proteomes" id="UP000285301"/>
    </source>
</evidence>
<reference evidence="2 5" key="1">
    <citation type="journal article" date="2018" name="Gigascience">
        <title>Genomes of trombidid mites reveal novel predicted allergens and laterally-transferred genes associated with secondary metabolism.</title>
        <authorList>
            <person name="Dong X."/>
            <person name="Chaisiri K."/>
            <person name="Xia D."/>
            <person name="Armstrong S.D."/>
            <person name="Fang Y."/>
            <person name="Donnelly M.J."/>
            <person name="Kadowaki T."/>
            <person name="McGarry J.W."/>
            <person name="Darby A.C."/>
            <person name="Makepeace B.L."/>
        </authorList>
    </citation>
    <scope>NUCLEOTIDE SEQUENCE [LARGE SCALE GENOMIC DNA]</scope>
    <source>
        <strain evidence="2">UoL-WK</strain>
    </source>
</reference>
<feature type="non-terminal residue" evidence="2">
    <location>
        <position position="1"/>
    </location>
</feature>
<name>A0A3S3Q5R8_9ACAR</name>
<dbReference type="OrthoDB" id="1669814at2759"/>
<dbReference type="Proteomes" id="UP000285301">
    <property type="component" value="Unassembled WGS sequence"/>
</dbReference>
<keyword evidence="5" id="KW-1185">Reference proteome</keyword>
<dbReference type="Pfam" id="PF13561">
    <property type="entry name" value="adh_short_C2"/>
    <property type="match status" value="1"/>
</dbReference>
<dbReference type="EMBL" id="NCKU01006095">
    <property type="protein sequence ID" value="RWS03838.1"/>
    <property type="molecule type" value="Genomic_DNA"/>
</dbReference>
<dbReference type="InterPro" id="IPR036291">
    <property type="entry name" value="NAD(P)-bd_dom_sf"/>
</dbReference>
<evidence type="ECO:0000313" key="1">
    <source>
        <dbReference type="EMBL" id="RWS03838.1"/>
    </source>
</evidence>
<dbReference type="PANTHER" id="PTHR43975">
    <property type="entry name" value="ZGC:101858"/>
    <property type="match status" value="1"/>
</dbReference>
<dbReference type="InterPro" id="IPR002347">
    <property type="entry name" value="SDR_fam"/>
</dbReference>
<evidence type="ECO:0000313" key="3">
    <source>
        <dbReference type="EMBL" id="RWS07536.1"/>
    </source>
</evidence>
<dbReference type="AlphaFoldDB" id="A0A3S3Q5R8"/>
<dbReference type="EMBL" id="NCKU01003426">
    <property type="protein sequence ID" value="RWS07536.1"/>
    <property type="molecule type" value="Genomic_DNA"/>
</dbReference>
<reference evidence="2" key="2">
    <citation type="submission" date="2018-11" db="EMBL/GenBank/DDBJ databases">
        <title>Trombidioid mite genomics.</title>
        <authorList>
            <person name="Dong X."/>
        </authorList>
    </citation>
    <scope>NUCLEOTIDE SEQUENCE</scope>
    <source>
        <strain evidence="2">UoL-WK</strain>
    </source>
</reference>
<sequence length="170" mass="18953">PLTFVGDLLIDENIEKVVQQTVERFSKIDVLVNNMGVNDSTTPFASILNEDFVYKFEKLIKTDVEVTIKFARLTLPYLIESKGAMINISTYETDKPRSFYNLRPGAIYTPIFSKLGITIEQALEYYGDKSVLQRVGHPEEIAKVIAFLASNASSFVTGTHLVADGGILLK</sequence>
<dbReference type="SUPFAM" id="SSF51735">
    <property type="entry name" value="NAD(P)-binding Rossmann-fold domains"/>
    <property type="match status" value="1"/>
</dbReference>
<dbReference type="STRING" id="1965070.A0A3S3Q5R8"/>
<evidence type="ECO:0000313" key="4">
    <source>
        <dbReference type="EMBL" id="RWS07539.1"/>
    </source>
</evidence>
<organism evidence="2 5">
    <name type="scientific">Dinothrombium tinctorium</name>
    <dbReference type="NCBI Taxonomy" id="1965070"/>
    <lineage>
        <taxon>Eukaryota</taxon>
        <taxon>Metazoa</taxon>
        <taxon>Ecdysozoa</taxon>
        <taxon>Arthropoda</taxon>
        <taxon>Chelicerata</taxon>
        <taxon>Arachnida</taxon>
        <taxon>Acari</taxon>
        <taxon>Acariformes</taxon>
        <taxon>Trombidiformes</taxon>
        <taxon>Prostigmata</taxon>
        <taxon>Anystina</taxon>
        <taxon>Parasitengona</taxon>
        <taxon>Trombidioidea</taxon>
        <taxon>Trombidiidae</taxon>
        <taxon>Dinothrombium</taxon>
    </lineage>
</organism>
<dbReference type="Pfam" id="PF00106">
    <property type="entry name" value="adh_short"/>
    <property type="match status" value="1"/>
</dbReference>
<accession>A0A3S3Q5R8</accession>
<comment type="caution">
    <text evidence="2">The sequence shown here is derived from an EMBL/GenBank/DDBJ whole genome shotgun (WGS) entry which is preliminary data.</text>
</comment>
<dbReference type="Gene3D" id="3.40.50.720">
    <property type="entry name" value="NAD(P)-binding Rossmann-like Domain"/>
    <property type="match status" value="2"/>
</dbReference>
<dbReference type="EMBL" id="NCKU01003425">
    <property type="protein sequence ID" value="RWS07539.1"/>
    <property type="molecule type" value="Genomic_DNA"/>
</dbReference>
<dbReference type="PRINTS" id="PR00081">
    <property type="entry name" value="GDHRDH"/>
</dbReference>
<dbReference type="PANTHER" id="PTHR43975:SF2">
    <property type="entry name" value="EG:BACR7A4.14 PROTEIN-RELATED"/>
    <property type="match status" value="1"/>
</dbReference>
<protein>
    <submittedName>
        <fullName evidence="2">Hydroxybutyrate dehydrogenase-like protein</fullName>
    </submittedName>
</protein>
<dbReference type="EMBL" id="NCKU01005994">
    <property type="protein sequence ID" value="RWS03944.1"/>
    <property type="molecule type" value="Genomic_DNA"/>
</dbReference>